<protein>
    <submittedName>
        <fullName evidence="1">Uncharacterized protein</fullName>
    </submittedName>
</protein>
<comment type="caution">
    <text evidence="1">The sequence shown here is derived from an EMBL/GenBank/DDBJ whole genome shotgun (WGS) entry which is preliminary data.</text>
</comment>
<organism evidence="1 2">
    <name type="scientific">Meiothermus taiwanensis</name>
    <dbReference type="NCBI Taxonomy" id="172827"/>
    <lineage>
        <taxon>Bacteria</taxon>
        <taxon>Thermotogati</taxon>
        <taxon>Deinococcota</taxon>
        <taxon>Deinococci</taxon>
        <taxon>Thermales</taxon>
        <taxon>Thermaceae</taxon>
        <taxon>Meiothermus</taxon>
    </lineage>
</organism>
<sequence>MGLQRGHLVGFGQGVLQVVGGAVLPFLVVDDALVEGLPDALGDAAVLLALEEQGVDHHPAVVHRDVAQNTHLAGLGVYLHQGQVGPKGVVGVSEGKAGVALEARLQAGWQLAGAEGGGDHLLHGHGSVGAAHPPALLEQLDVLGGSLQEVGGNAGHLVTNYIGGLQHGRAPYREGAAAGGAHAVGNRQGIALHHAYALRRQAQPLGHDLHKGVLGALAVGRGAGEDHRAAVGVDAHAAGLPAIPRDLHVAAKPDAQQPALLAGLGLFCPELRVVAYLQQLLQHLAVGPGVVPGAGAGFVGEGPGDEVPAADLGGVEAQRPRAHVHQALEVVGGLGPPGPPVGPGGGGVGVDTHHLELHRRNLVGALQHQDGAGGVAQGGLEGIGPQVGHHPPAQPQDFSLGVEGHLQLGHLGPPVDGGPKAFAAPLQPAHASPQATGQVGHQNFLGVNVNFGPKGPAHVGGDHPYLVLGQSQPLGYCAAQVVGHLGARPYREGLADAVPAGQNPPGLQGAGGHPLLHHAGAHHRVSLGKGRGYLARSGLAGQGHVARELGVDGGSLLGLPYIGIGRERLVLHPDILGGVVGQGLGGRQHRHHRLPRVAHPLAGQEGVQSPLGIARHRGRGVQLGEVARGVNPHHAGALPGLGGVHRDQPGVRVGAAHQHQVQQVFGG</sequence>
<dbReference type="Proteomes" id="UP000266089">
    <property type="component" value="Unassembled WGS sequence"/>
</dbReference>
<name>A0A399E3H8_9DEIN</name>
<evidence type="ECO:0000313" key="2">
    <source>
        <dbReference type="Proteomes" id="UP000266089"/>
    </source>
</evidence>
<proteinExistence type="predicted"/>
<evidence type="ECO:0000313" key="1">
    <source>
        <dbReference type="EMBL" id="RIH76761.1"/>
    </source>
</evidence>
<dbReference type="EMBL" id="QWKX01000037">
    <property type="protein sequence ID" value="RIH76761.1"/>
    <property type="molecule type" value="Genomic_DNA"/>
</dbReference>
<accession>A0A399E3H8</accession>
<gene>
    <name evidence="1" type="ORF">Mcate_01652</name>
</gene>
<dbReference type="AlphaFoldDB" id="A0A399E3H8"/>
<reference evidence="1 2" key="1">
    <citation type="submission" date="2018-08" db="EMBL/GenBank/DDBJ databases">
        <title>Meiothermus cateniformans JCM 15151 genome sequencing project.</title>
        <authorList>
            <person name="Da Costa M.S."/>
            <person name="Albuquerque L."/>
            <person name="Raposo P."/>
            <person name="Froufe H.J.C."/>
            <person name="Barroso C.S."/>
            <person name="Egas C."/>
        </authorList>
    </citation>
    <scope>NUCLEOTIDE SEQUENCE [LARGE SCALE GENOMIC DNA]</scope>
    <source>
        <strain evidence="1 2">JCM 15151</strain>
    </source>
</reference>